<organism evidence="1 2">
    <name type="scientific">Bosea minatitlanensis</name>
    <dbReference type="NCBI Taxonomy" id="128782"/>
    <lineage>
        <taxon>Bacteria</taxon>
        <taxon>Pseudomonadati</taxon>
        <taxon>Pseudomonadota</taxon>
        <taxon>Alphaproteobacteria</taxon>
        <taxon>Hyphomicrobiales</taxon>
        <taxon>Boseaceae</taxon>
        <taxon>Bosea</taxon>
    </lineage>
</organism>
<protein>
    <submittedName>
        <fullName evidence="1">Uncharacterized protein</fullName>
    </submittedName>
</protein>
<dbReference type="EMBL" id="JBHSLI010000001">
    <property type="protein sequence ID" value="MFC5291474.1"/>
    <property type="molecule type" value="Genomic_DNA"/>
</dbReference>
<name>A0ABW0EW98_9HYPH</name>
<reference evidence="2" key="1">
    <citation type="journal article" date="2019" name="Int. J. Syst. Evol. Microbiol.">
        <title>The Global Catalogue of Microorganisms (GCM) 10K type strain sequencing project: providing services to taxonomists for standard genome sequencing and annotation.</title>
        <authorList>
            <consortium name="The Broad Institute Genomics Platform"/>
            <consortium name="The Broad Institute Genome Sequencing Center for Infectious Disease"/>
            <person name="Wu L."/>
            <person name="Ma J."/>
        </authorList>
    </citation>
    <scope>NUCLEOTIDE SEQUENCE [LARGE SCALE GENOMIC DNA]</scope>
    <source>
        <strain evidence="2">CGMCC 1.15643</strain>
    </source>
</reference>
<dbReference type="RefSeq" id="WP_260349718.1">
    <property type="nucleotide sequence ID" value="NZ_JAOAOS010000026.1"/>
</dbReference>
<sequence>MDDDTLAVAFQAHREGASCFSRRMAIVLARMDGCKPRQLVERCERLGLLKPGAWQWFLDNGGITADQVHQVLHDLGR</sequence>
<comment type="caution">
    <text evidence="1">The sequence shown here is derived from an EMBL/GenBank/DDBJ whole genome shotgun (WGS) entry which is preliminary data.</text>
</comment>
<evidence type="ECO:0000313" key="1">
    <source>
        <dbReference type="EMBL" id="MFC5291474.1"/>
    </source>
</evidence>
<gene>
    <name evidence="1" type="ORF">ACFPK2_00540</name>
</gene>
<keyword evidence="2" id="KW-1185">Reference proteome</keyword>
<evidence type="ECO:0000313" key="2">
    <source>
        <dbReference type="Proteomes" id="UP001595976"/>
    </source>
</evidence>
<proteinExistence type="predicted"/>
<accession>A0ABW0EW98</accession>
<dbReference type="Proteomes" id="UP001595976">
    <property type="component" value="Unassembled WGS sequence"/>
</dbReference>